<gene>
    <name evidence="3" type="ORF">M1B72_05565</name>
</gene>
<dbReference type="EMBL" id="CP096574">
    <property type="protein sequence ID" value="UPU37177.1"/>
    <property type="molecule type" value="Genomic_DNA"/>
</dbReference>
<evidence type="ECO:0000259" key="2">
    <source>
        <dbReference type="Pfam" id="PF01551"/>
    </source>
</evidence>
<proteinExistence type="predicted"/>
<name>A0ABY4LKZ5_9BACT</name>
<feature type="domain" description="M23ase beta-sheet core" evidence="2">
    <location>
        <begin position="217"/>
        <end position="276"/>
    </location>
</feature>
<evidence type="ECO:0000313" key="4">
    <source>
        <dbReference type="Proteomes" id="UP000831485"/>
    </source>
</evidence>
<organism evidence="3 4">
    <name type="scientific">Geomonas paludis</name>
    <dbReference type="NCBI Taxonomy" id="2740185"/>
    <lineage>
        <taxon>Bacteria</taxon>
        <taxon>Pseudomonadati</taxon>
        <taxon>Thermodesulfobacteriota</taxon>
        <taxon>Desulfuromonadia</taxon>
        <taxon>Geobacterales</taxon>
        <taxon>Geobacteraceae</taxon>
        <taxon>Geomonas</taxon>
    </lineage>
</organism>
<reference evidence="3" key="1">
    <citation type="submission" date="2022-04" db="EMBL/GenBank/DDBJ databases">
        <authorList>
            <person name="Liu G."/>
        </authorList>
    </citation>
    <scope>NUCLEOTIDE SEQUENCE</scope>
    <source>
        <strain evidence="3">RG22</strain>
    </source>
</reference>
<dbReference type="SUPFAM" id="SSF51261">
    <property type="entry name" value="Duplicated hybrid motif"/>
    <property type="match status" value="1"/>
</dbReference>
<evidence type="ECO:0000313" key="3">
    <source>
        <dbReference type="EMBL" id="UPU37177.1"/>
    </source>
</evidence>
<keyword evidence="1" id="KW-0812">Transmembrane</keyword>
<dbReference type="InterPro" id="IPR011055">
    <property type="entry name" value="Dup_hybrid_motif"/>
</dbReference>
<evidence type="ECO:0000256" key="1">
    <source>
        <dbReference type="SAM" id="Phobius"/>
    </source>
</evidence>
<sequence length="296" mass="31613">MTRLFLPLFAFYPLGLTLVAFALLLGAKPRPRSQTALLIVISGCIVSFAFLAGPWALTSYYFRYALPVLFVIAVVHIISRSRSKTGIATSWSRLRLAFLLLALILLINLNVLAVAAFRQPGPPLNLAFPLTSGKYYVLQGGNSIVSNPFHALAGNKLAFDIVKLNRIGNRSAGVSPKSLDDYEIFGERLLSPCTGTVQSLYDRAADTAPGHPDGEHPAGNHIVLKCSDAEVLLAHLKHGSIRVKVGEAVSSGLWLADVGNSGNTLEPHLHIGATVGGVEKALAFGPSLSVNSIVIR</sequence>
<keyword evidence="4" id="KW-1185">Reference proteome</keyword>
<feature type="transmembrane region" description="Helical" evidence="1">
    <location>
        <begin position="6"/>
        <end position="25"/>
    </location>
</feature>
<keyword evidence="1" id="KW-0472">Membrane</keyword>
<feature type="transmembrane region" description="Helical" evidence="1">
    <location>
        <begin position="98"/>
        <end position="117"/>
    </location>
</feature>
<feature type="transmembrane region" description="Helical" evidence="1">
    <location>
        <begin position="61"/>
        <end position="78"/>
    </location>
</feature>
<feature type="transmembrane region" description="Helical" evidence="1">
    <location>
        <begin position="37"/>
        <end position="55"/>
    </location>
</feature>
<dbReference type="CDD" id="cd12797">
    <property type="entry name" value="M23_peptidase"/>
    <property type="match status" value="1"/>
</dbReference>
<accession>A0ABY4LKZ5</accession>
<keyword evidence="1" id="KW-1133">Transmembrane helix</keyword>
<dbReference type="Gene3D" id="2.70.70.10">
    <property type="entry name" value="Glucose Permease (Domain IIA)"/>
    <property type="match status" value="1"/>
</dbReference>
<dbReference type="Pfam" id="PF01551">
    <property type="entry name" value="Peptidase_M23"/>
    <property type="match status" value="1"/>
</dbReference>
<dbReference type="InterPro" id="IPR016047">
    <property type="entry name" value="M23ase_b-sheet_dom"/>
</dbReference>
<dbReference type="RefSeq" id="WP_183350811.1">
    <property type="nucleotide sequence ID" value="NZ_BLXY01000017.1"/>
</dbReference>
<dbReference type="Proteomes" id="UP000831485">
    <property type="component" value="Chromosome"/>
</dbReference>
<protein>
    <submittedName>
        <fullName evidence="3">M23 family metallopeptidase</fullName>
    </submittedName>
</protein>